<organism evidence="1 2">
    <name type="scientific">Novosphingobium kunmingense</name>
    <dbReference type="NCBI Taxonomy" id="1211806"/>
    <lineage>
        <taxon>Bacteria</taxon>
        <taxon>Pseudomonadati</taxon>
        <taxon>Pseudomonadota</taxon>
        <taxon>Alphaproteobacteria</taxon>
        <taxon>Sphingomonadales</taxon>
        <taxon>Sphingomonadaceae</taxon>
        <taxon>Novosphingobium</taxon>
    </lineage>
</organism>
<accession>A0A2N0HK12</accession>
<dbReference type="InterPro" id="IPR036514">
    <property type="entry name" value="SGNH_hydro_sf"/>
</dbReference>
<dbReference type="GO" id="GO:0016788">
    <property type="term" value="F:hydrolase activity, acting on ester bonds"/>
    <property type="evidence" value="ECO:0007669"/>
    <property type="project" value="UniProtKB-ARBA"/>
</dbReference>
<reference evidence="1 2" key="1">
    <citation type="submission" date="2017-11" db="EMBL/GenBank/DDBJ databases">
        <title>Genomic Encyclopedia of Type Strains, Phase III (KMG-III): the genomes of soil and plant-associated and newly described type strains.</title>
        <authorList>
            <person name="Whitman W."/>
        </authorList>
    </citation>
    <scope>NUCLEOTIDE SEQUENCE [LARGE SCALE GENOMIC DNA]</scope>
    <source>
        <strain evidence="1 2">CGMCC 1.12274</strain>
    </source>
</reference>
<dbReference type="RefSeq" id="WP_100866781.1">
    <property type="nucleotide sequence ID" value="NZ_PHUF01000003.1"/>
</dbReference>
<evidence type="ECO:0008006" key="3">
    <source>
        <dbReference type="Google" id="ProtNLM"/>
    </source>
</evidence>
<comment type="caution">
    <text evidence="1">The sequence shown here is derived from an EMBL/GenBank/DDBJ whole genome shotgun (WGS) entry which is preliminary data.</text>
</comment>
<evidence type="ECO:0000313" key="1">
    <source>
        <dbReference type="EMBL" id="PKB19292.1"/>
    </source>
</evidence>
<protein>
    <recommendedName>
        <fullName evidence="3">GDSL-like lipase/acylhydrolase family protein</fullName>
    </recommendedName>
</protein>
<dbReference type="SUPFAM" id="SSF52266">
    <property type="entry name" value="SGNH hydrolase"/>
    <property type="match status" value="1"/>
</dbReference>
<proteinExistence type="predicted"/>
<dbReference type="Gene3D" id="3.40.50.1110">
    <property type="entry name" value="SGNH hydrolase"/>
    <property type="match status" value="1"/>
</dbReference>
<evidence type="ECO:0000313" key="2">
    <source>
        <dbReference type="Proteomes" id="UP000232587"/>
    </source>
</evidence>
<name>A0A2N0HK12_9SPHN</name>
<gene>
    <name evidence="1" type="ORF">B0I00_1523</name>
</gene>
<dbReference type="Proteomes" id="UP000232587">
    <property type="component" value="Unassembled WGS sequence"/>
</dbReference>
<dbReference type="AlphaFoldDB" id="A0A2N0HK12"/>
<dbReference type="EMBL" id="PHUF01000003">
    <property type="protein sequence ID" value="PKB19292.1"/>
    <property type="molecule type" value="Genomic_DNA"/>
</dbReference>
<dbReference type="OrthoDB" id="9790710at2"/>
<keyword evidence="2" id="KW-1185">Reference proteome</keyword>
<sequence length="279" mass="29599">MTSLLLIVIVAVVAGEIVLRRAGFDAFPLYRRDPACVYRMAPDQSGLFRGRIAWRYNGAGMRSDADYVDLSGSTVIAGDSVVDGGLQLSQADTLAERLAAATGQPVRPVACHGWALANTLGALEALPAWRKADHLILLLNPGDLDTIGEGESTLSFPTQKPALLAPFLAARTLYRRFGARTVRQSGVTPDQREANRTRFAALGGSFAGTVTLVCLPYRGGCGRDDLVAYARSLGQDDRSIGIVDLAADPRWGDACYADIVHLTAAGTSVLAAIIADAVR</sequence>